<reference evidence="1 2" key="1">
    <citation type="journal article" date="2020" name="Front. Plant Sci.">
        <title>Isolation of Rhizosphere Bacteria That Improve Quality and Water Stress Tolerance in Greenhouse Ornamentals.</title>
        <authorList>
            <person name="Nordstedt N.P."/>
            <person name="Jones M.L."/>
        </authorList>
    </citation>
    <scope>NUCLEOTIDE SEQUENCE [LARGE SCALE GENOMIC DNA]</scope>
    <source>
        <strain evidence="1 2">C7D2</strain>
    </source>
</reference>
<gene>
    <name evidence="1" type="ORF">HNO91_24905</name>
</gene>
<dbReference type="Proteomes" id="UP000536720">
    <property type="component" value="Unassembled WGS sequence"/>
</dbReference>
<dbReference type="Gene3D" id="2.180.10.10">
    <property type="entry name" value="RHS repeat-associated core"/>
    <property type="match status" value="1"/>
</dbReference>
<dbReference type="EMBL" id="JABFMR010000035">
    <property type="protein sequence ID" value="NUT89676.1"/>
    <property type="molecule type" value="Genomic_DNA"/>
</dbReference>
<accession>A0A7Y5ZC29</accession>
<sequence>MTQWTARNGVIATYTYDALNRRTQSAFGQILIGSGPSLTAPDATVGYTFDGCNRLTQIVDIQCA</sequence>
<dbReference type="AlphaFoldDB" id="A0A7Y5ZC29"/>
<dbReference type="InterPro" id="IPR031325">
    <property type="entry name" value="RHS_repeat"/>
</dbReference>
<evidence type="ECO:0000313" key="1">
    <source>
        <dbReference type="EMBL" id="NUT89676.1"/>
    </source>
</evidence>
<dbReference type="Pfam" id="PF05593">
    <property type="entry name" value="RHS_repeat"/>
    <property type="match status" value="1"/>
</dbReference>
<proteinExistence type="predicted"/>
<protein>
    <recommendedName>
        <fullName evidence="3">YD repeat-containing protein</fullName>
    </recommendedName>
</protein>
<evidence type="ECO:0000313" key="2">
    <source>
        <dbReference type="Proteomes" id="UP000536720"/>
    </source>
</evidence>
<evidence type="ECO:0008006" key="3">
    <source>
        <dbReference type="Google" id="ProtNLM"/>
    </source>
</evidence>
<name>A0A7Y5ZC29_9PSED</name>
<organism evidence="1 2">
    <name type="scientific">Pseudomonas corrugata</name>
    <dbReference type="NCBI Taxonomy" id="47879"/>
    <lineage>
        <taxon>Bacteria</taxon>
        <taxon>Pseudomonadati</taxon>
        <taxon>Pseudomonadota</taxon>
        <taxon>Gammaproteobacteria</taxon>
        <taxon>Pseudomonadales</taxon>
        <taxon>Pseudomonadaceae</taxon>
        <taxon>Pseudomonas</taxon>
    </lineage>
</organism>
<comment type="caution">
    <text evidence="1">The sequence shown here is derived from an EMBL/GenBank/DDBJ whole genome shotgun (WGS) entry which is preliminary data.</text>
</comment>